<feature type="transmembrane region" description="Helical" evidence="1">
    <location>
        <begin position="89"/>
        <end position="105"/>
    </location>
</feature>
<keyword evidence="1" id="KW-1133">Transmembrane helix</keyword>
<dbReference type="AlphaFoldDB" id="A0A6C0J719"/>
<keyword evidence="1" id="KW-0812">Transmembrane</keyword>
<sequence length="211" mass="23796">MSCPVCPDVKPTPAIPVTPISPNQPMVAPCGDTCSKRTNVHCCEGDKKCNWDTKKQKCSYNIPSWVYQVLIWLVVLGVAVLTWYLTGEILLGVLIIVVYIVFLVMKKVYGNPNVKTNTVPSKDYMQYIGGVCPDQWIHTTTKDGKDYCKNVYNMTVRDDKKCYSDNENTKTFPEIKGWPPAGDALKQRCDWRLNCGPKEGIYASWTDLNCP</sequence>
<accession>A0A6C0J719</accession>
<organism evidence="2">
    <name type="scientific">viral metagenome</name>
    <dbReference type="NCBI Taxonomy" id="1070528"/>
    <lineage>
        <taxon>unclassified sequences</taxon>
        <taxon>metagenomes</taxon>
        <taxon>organismal metagenomes</taxon>
    </lineage>
</organism>
<proteinExistence type="predicted"/>
<evidence type="ECO:0000256" key="1">
    <source>
        <dbReference type="SAM" id="Phobius"/>
    </source>
</evidence>
<evidence type="ECO:0000313" key="2">
    <source>
        <dbReference type="EMBL" id="QHU01535.1"/>
    </source>
</evidence>
<protein>
    <submittedName>
        <fullName evidence="2">Uncharacterized protein</fullName>
    </submittedName>
</protein>
<name>A0A6C0J719_9ZZZZ</name>
<reference evidence="2" key="1">
    <citation type="journal article" date="2020" name="Nature">
        <title>Giant virus diversity and host interactions through global metagenomics.</title>
        <authorList>
            <person name="Schulz F."/>
            <person name="Roux S."/>
            <person name="Paez-Espino D."/>
            <person name="Jungbluth S."/>
            <person name="Walsh D.A."/>
            <person name="Denef V.J."/>
            <person name="McMahon K.D."/>
            <person name="Konstantinidis K.T."/>
            <person name="Eloe-Fadrosh E.A."/>
            <person name="Kyrpides N.C."/>
            <person name="Woyke T."/>
        </authorList>
    </citation>
    <scope>NUCLEOTIDE SEQUENCE</scope>
    <source>
        <strain evidence="2">GVMAG-M-3300025874-2</strain>
    </source>
</reference>
<dbReference type="EMBL" id="MN740346">
    <property type="protein sequence ID" value="QHU01535.1"/>
    <property type="molecule type" value="Genomic_DNA"/>
</dbReference>
<keyword evidence="1" id="KW-0472">Membrane</keyword>
<feature type="transmembrane region" description="Helical" evidence="1">
    <location>
        <begin position="65"/>
        <end position="83"/>
    </location>
</feature>